<evidence type="ECO:0000313" key="2">
    <source>
        <dbReference type="EMBL" id="CAE0640163.1"/>
    </source>
</evidence>
<sequence length="341" mass="38156">MAIIMDKNHRCNTDGGDTFGKLRAQLISASLGDQSADRKPYAALLTTGSLNPIHKMHVEMLEIARRHLSQYFKVVGGFISPSHDSYVKSKMRSVAGTQKWCIPHREKLCKLALMDSDWISADLWEFNCSSFVDFFSVFQQLQNSLNESINVPVQLLYVCGEDHFVNCGLYSNSCEMPVIGIGRPGKVRLAKLKRWTDKPEKLQFFAVGKLEDVSSTHIRKCLMKGHQLNNQLVSEAVSAFLLHSSELSKWRERVGIKSADCAVEGAQSSCKSGGQQLELAPMQKMRKIEAEVTAMEKGPSDVPDEGRNKVVSKLCAHVLSRFFRFLRRDPEGGGEDNTKDV</sequence>
<dbReference type="GO" id="GO:0000309">
    <property type="term" value="F:nicotinamide-nucleotide adenylyltransferase activity"/>
    <property type="evidence" value="ECO:0007669"/>
    <property type="project" value="TreeGrafter"/>
</dbReference>
<dbReference type="AlphaFoldDB" id="A0A6V2T1S6"/>
<evidence type="ECO:0000313" key="3">
    <source>
        <dbReference type="EMBL" id="CAE0640164.1"/>
    </source>
</evidence>
<dbReference type="Gene3D" id="3.40.50.620">
    <property type="entry name" value="HUPs"/>
    <property type="match status" value="1"/>
</dbReference>
<dbReference type="InterPro" id="IPR051182">
    <property type="entry name" value="Euk_NMN_adenylyltrnsfrase"/>
</dbReference>
<dbReference type="PANTHER" id="PTHR12039:SF0">
    <property type="entry name" value="NICOTINAMIDE-NUCLEOTIDE ADENYLYLTRANSFERASE"/>
    <property type="match status" value="1"/>
</dbReference>
<name>A0A6V2T1S6_HETAK</name>
<dbReference type="Pfam" id="PF01467">
    <property type="entry name" value="CTP_transf_like"/>
    <property type="match status" value="1"/>
</dbReference>
<dbReference type="InterPro" id="IPR004821">
    <property type="entry name" value="Cyt_trans-like"/>
</dbReference>
<gene>
    <name evidence="2" type="ORF">HAKA00212_LOCUS18982</name>
    <name evidence="3" type="ORF">HAKA00212_LOCUS18983</name>
</gene>
<protein>
    <recommendedName>
        <fullName evidence="1">Cytidyltransferase-like domain-containing protein</fullName>
    </recommendedName>
</protein>
<proteinExistence type="predicted"/>
<dbReference type="PANTHER" id="PTHR12039">
    <property type="entry name" value="NICOTINAMIDE MONONUCLEOTIDE ADENYLYLTRANSFERASE"/>
    <property type="match status" value="1"/>
</dbReference>
<dbReference type="GO" id="GO:0009435">
    <property type="term" value="P:NAD+ biosynthetic process"/>
    <property type="evidence" value="ECO:0007669"/>
    <property type="project" value="TreeGrafter"/>
</dbReference>
<feature type="domain" description="Cytidyltransferase-like" evidence="1">
    <location>
        <begin position="45"/>
        <end position="220"/>
    </location>
</feature>
<reference evidence="2" key="1">
    <citation type="submission" date="2021-01" db="EMBL/GenBank/DDBJ databases">
        <authorList>
            <person name="Corre E."/>
            <person name="Pelletier E."/>
            <person name="Niang G."/>
            <person name="Scheremetjew M."/>
            <person name="Finn R."/>
            <person name="Kale V."/>
            <person name="Holt S."/>
            <person name="Cochrane G."/>
            <person name="Meng A."/>
            <person name="Brown T."/>
            <person name="Cohen L."/>
        </authorList>
    </citation>
    <scope>NUCLEOTIDE SEQUENCE</scope>
    <source>
        <strain evidence="2">CCMP3107</strain>
    </source>
</reference>
<dbReference type="InterPro" id="IPR014729">
    <property type="entry name" value="Rossmann-like_a/b/a_fold"/>
</dbReference>
<dbReference type="EMBL" id="HBIU01041863">
    <property type="protein sequence ID" value="CAE0640163.1"/>
    <property type="molecule type" value="Transcribed_RNA"/>
</dbReference>
<dbReference type="GO" id="GO:0004515">
    <property type="term" value="F:nicotinate-nucleotide adenylyltransferase activity"/>
    <property type="evidence" value="ECO:0007669"/>
    <property type="project" value="TreeGrafter"/>
</dbReference>
<dbReference type="EMBL" id="HBIU01041866">
    <property type="protein sequence ID" value="CAE0640164.1"/>
    <property type="molecule type" value="Transcribed_RNA"/>
</dbReference>
<evidence type="ECO:0000259" key="1">
    <source>
        <dbReference type="Pfam" id="PF01467"/>
    </source>
</evidence>
<dbReference type="SUPFAM" id="SSF52374">
    <property type="entry name" value="Nucleotidylyl transferase"/>
    <property type="match status" value="1"/>
</dbReference>
<accession>A0A6V2T1S6</accession>
<organism evidence="2">
    <name type="scientific">Heterosigma akashiwo</name>
    <name type="common">Chromophytic alga</name>
    <name type="synonym">Heterosigma carterae</name>
    <dbReference type="NCBI Taxonomy" id="2829"/>
    <lineage>
        <taxon>Eukaryota</taxon>
        <taxon>Sar</taxon>
        <taxon>Stramenopiles</taxon>
        <taxon>Ochrophyta</taxon>
        <taxon>Raphidophyceae</taxon>
        <taxon>Chattonellales</taxon>
        <taxon>Chattonellaceae</taxon>
        <taxon>Heterosigma</taxon>
    </lineage>
</organism>